<organism evidence="10 11">
    <name type="scientific">Cryptococcus floricola</name>
    <dbReference type="NCBI Taxonomy" id="2591691"/>
    <lineage>
        <taxon>Eukaryota</taxon>
        <taxon>Fungi</taxon>
        <taxon>Dikarya</taxon>
        <taxon>Basidiomycota</taxon>
        <taxon>Agaricomycotina</taxon>
        <taxon>Tremellomycetes</taxon>
        <taxon>Tremellales</taxon>
        <taxon>Cryptococcaceae</taxon>
        <taxon>Cryptococcus</taxon>
    </lineage>
</organism>
<dbReference type="GO" id="GO:0045944">
    <property type="term" value="P:positive regulation of transcription by RNA polymerase II"/>
    <property type="evidence" value="ECO:0007669"/>
    <property type="project" value="TreeGrafter"/>
</dbReference>
<keyword evidence="11" id="KW-1185">Reference proteome</keyword>
<feature type="compositionally biased region" description="Polar residues" evidence="8">
    <location>
        <begin position="154"/>
        <end position="165"/>
    </location>
</feature>
<evidence type="ECO:0000256" key="1">
    <source>
        <dbReference type="ARBA" id="ARBA00004123"/>
    </source>
</evidence>
<evidence type="ECO:0000313" key="11">
    <source>
        <dbReference type="Proteomes" id="UP000322245"/>
    </source>
</evidence>
<feature type="domain" description="Xylanolytic transcriptional activator regulatory" evidence="9">
    <location>
        <begin position="303"/>
        <end position="379"/>
    </location>
</feature>
<evidence type="ECO:0000256" key="8">
    <source>
        <dbReference type="SAM" id="MobiDB-lite"/>
    </source>
</evidence>
<proteinExistence type="predicted"/>
<evidence type="ECO:0000256" key="6">
    <source>
        <dbReference type="ARBA" id="ARBA00023163"/>
    </source>
</evidence>
<sequence length="720" mass="80101">MPADRAATSLNKRRGLACLPGSEIRCKNCENAKVDCKFLEKTPHEVYLERYTTELEDRIQQLEGYIQAQASSSRQHQTGPEHAQPSQRRPHSADGREGGENLATGVGFLSLNAGAEPVYLGGSSGVGWATVLMQSMRQKFISARPRVPRPSLGNPVSPQSSNDHSVSLPPPPSEAIGNHYISTVYVWIQSRYGFLDWVAIQRWQANATELCVLQPLQWKDGGLPEDDEVKDCYGAFFLWMIYGLGAKLCERDPHVPHASHEVYYNAALAHFSPLSTYQSISTVQALLLLVVYMFRHTSSGLNLWHAGGIAIRSAIELGLHRRIKSVAARETDPRAYCMRQGVFWGAYILDRMISIQFGRPFAVQDRDIDIELPVNLDANVADRASLCSLLAAQSTMLETVRPGEEYRNGYGGFSSMTSFIHTIRLNQIKTKIHELVYTVDHPSPPDQHAVKELLDELEAWKATYPAELDSRVPACSHEFFDLEYHNSVQILLRPLCAKKDAALYFLDRCATSAGAVLDIECQLLRRDSKNLATWVLAKIFMSGLTLLHVVWDYPDILSPSVVARALRSCSTCLFIYAQQFPAADSYHDCFEDLVKVYDERKEHVPSSNTSSRTPRSGSNTERYHGNVWTDKLDDLGGSIPGLSEDLATFMSSIGFTQGSETQASFVDPATAQYGIMPGLDPAGSEMLWDLPFDSWNGNQDVDPSFAFASLFEQDQGSNAQ</sequence>
<keyword evidence="4" id="KW-0805">Transcription regulation</keyword>
<dbReference type="Pfam" id="PF04082">
    <property type="entry name" value="Fungal_trans"/>
    <property type="match status" value="1"/>
</dbReference>
<dbReference type="GO" id="GO:0000981">
    <property type="term" value="F:DNA-binding transcription factor activity, RNA polymerase II-specific"/>
    <property type="evidence" value="ECO:0007669"/>
    <property type="project" value="InterPro"/>
</dbReference>
<dbReference type="GO" id="GO:0006351">
    <property type="term" value="P:DNA-templated transcription"/>
    <property type="evidence" value="ECO:0007669"/>
    <property type="project" value="InterPro"/>
</dbReference>
<dbReference type="SMART" id="SM00906">
    <property type="entry name" value="Fungal_trans"/>
    <property type="match status" value="1"/>
</dbReference>
<evidence type="ECO:0000256" key="2">
    <source>
        <dbReference type="ARBA" id="ARBA00022723"/>
    </source>
</evidence>
<dbReference type="InterPro" id="IPR007219">
    <property type="entry name" value="XnlR_reg_dom"/>
</dbReference>
<dbReference type="GO" id="GO:0008270">
    <property type="term" value="F:zinc ion binding"/>
    <property type="evidence" value="ECO:0007669"/>
    <property type="project" value="InterPro"/>
</dbReference>
<dbReference type="GO" id="GO:0043565">
    <property type="term" value="F:sequence-specific DNA binding"/>
    <property type="evidence" value="ECO:0007669"/>
    <property type="project" value="TreeGrafter"/>
</dbReference>
<feature type="compositionally biased region" description="Low complexity" evidence="8">
    <location>
        <begin position="605"/>
        <end position="619"/>
    </location>
</feature>
<comment type="subcellular location">
    <subcellularLocation>
        <location evidence="1">Nucleus</location>
    </subcellularLocation>
</comment>
<dbReference type="InterPro" id="IPR036864">
    <property type="entry name" value="Zn2-C6_fun-type_DNA-bd_sf"/>
</dbReference>
<gene>
    <name evidence="10" type="ORF">B9479_007819</name>
</gene>
<dbReference type="PANTHER" id="PTHR47782">
    <property type="entry name" value="ZN(II)2CYS6 TRANSCRIPTION FACTOR (EUROFUNG)-RELATED"/>
    <property type="match status" value="1"/>
</dbReference>
<accession>A0A5D3AKW9</accession>
<feature type="region of interest" description="Disordered" evidence="8">
    <location>
        <begin position="69"/>
        <end position="101"/>
    </location>
</feature>
<feature type="region of interest" description="Disordered" evidence="8">
    <location>
        <begin position="604"/>
        <end position="624"/>
    </location>
</feature>
<protein>
    <recommendedName>
        <fullName evidence="9">Xylanolytic transcriptional activator regulatory domain-containing protein</fullName>
    </recommendedName>
</protein>
<name>A0A5D3AKW9_9TREE</name>
<evidence type="ECO:0000256" key="5">
    <source>
        <dbReference type="ARBA" id="ARBA00023125"/>
    </source>
</evidence>
<reference evidence="10 11" key="1">
    <citation type="submission" date="2017-05" db="EMBL/GenBank/DDBJ databases">
        <title>The Genome Sequence of Tsuchiyaea wingfieldii DSM 27421.</title>
        <authorList>
            <person name="Cuomo C."/>
            <person name="Passer A."/>
            <person name="Billmyre B."/>
            <person name="Heitman J."/>
        </authorList>
    </citation>
    <scope>NUCLEOTIDE SEQUENCE [LARGE SCALE GENOMIC DNA]</scope>
    <source>
        <strain evidence="10 11">DSM 27421</strain>
    </source>
</reference>
<dbReference type="Proteomes" id="UP000322245">
    <property type="component" value="Unassembled WGS sequence"/>
</dbReference>
<keyword evidence="5" id="KW-0238">DNA-binding</keyword>
<comment type="caution">
    <text evidence="10">The sequence shown here is derived from an EMBL/GenBank/DDBJ whole genome shotgun (WGS) entry which is preliminary data.</text>
</comment>
<feature type="region of interest" description="Disordered" evidence="8">
    <location>
        <begin position="143"/>
        <end position="171"/>
    </location>
</feature>
<dbReference type="GO" id="GO:0005634">
    <property type="term" value="C:nucleus"/>
    <property type="evidence" value="ECO:0007669"/>
    <property type="project" value="UniProtKB-SubCell"/>
</dbReference>
<dbReference type="EMBL" id="NIDF01000210">
    <property type="protein sequence ID" value="TYJ51604.1"/>
    <property type="molecule type" value="Genomic_DNA"/>
</dbReference>
<dbReference type="PANTHER" id="PTHR47782:SF12">
    <property type="entry name" value="ZN(II)2CYS6 TRANSCRIPTION FACTOR (EUROFUNG)"/>
    <property type="match status" value="1"/>
</dbReference>
<evidence type="ECO:0000256" key="3">
    <source>
        <dbReference type="ARBA" id="ARBA00022833"/>
    </source>
</evidence>
<keyword evidence="3" id="KW-0862">Zinc</keyword>
<evidence type="ECO:0000313" key="10">
    <source>
        <dbReference type="EMBL" id="TYJ51604.1"/>
    </source>
</evidence>
<dbReference type="AlphaFoldDB" id="A0A5D3AKW9"/>
<keyword evidence="6" id="KW-0804">Transcription</keyword>
<evidence type="ECO:0000256" key="4">
    <source>
        <dbReference type="ARBA" id="ARBA00023015"/>
    </source>
</evidence>
<keyword evidence="7" id="KW-0539">Nucleus</keyword>
<evidence type="ECO:0000259" key="9">
    <source>
        <dbReference type="SMART" id="SM00906"/>
    </source>
</evidence>
<keyword evidence="2" id="KW-0479">Metal-binding</keyword>
<feature type="compositionally biased region" description="Polar residues" evidence="8">
    <location>
        <begin position="69"/>
        <end position="78"/>
    </location>
</feature>
<dbReference type="Gene3D" id="4.10.240.10">
    <property type="entry name" value="Zn(2)-C6 fungal-type DNA-binding domain"/>
    <property type="match status" value="1"/>
</dbReference>
<dbReference type="CDD" id="cd12148">
    <property type="entry name" value="fungal_TF_MHR"/>
    <property type="match status" value="1"/>
</dbReference>
<dbReference type="InterPro" id="IPR052202">
    <property type="entry name" value="Yeast_MetPath_Reg"/>
</dbReference>
<evidence type="ECO:0000256" key="7">
    <source>
        <dbReference type="ARBA" id="ARBA00023242"/>
    </source>
</evidence>